<proteinExistence type="predicted"/>
<reference evidence="2" key="1">
    <citation type="journal article" date="2022" name="Mol. Ecol. Resour.">
        <title>The genomes of chicory, endive, great burdock and yacon provide insights into Asteraceae palaeo-polyploidization history and plant inulin production.</title>
        <authorList>
            <person name="Fan W."/>
            <person name="Wang S."/>
            <person name="Wang H."/>
            <person name="Wang A."/>
            <person name="Jiang F."/>
            <person name="Liu H."/>
            <person name="Zhao H."/>
            <person name="Xu D."/>
            <person name="Zhang Y."/>
        </authorList>
    </citation>
    <scope>NUCLEOTIDE SEQUENCE [LARGE SCALE GENOMIC DNA]</scope>
    <source>
        <strain evidence="2">cv. Yunnan</strain>
    </source>
</reference>
<name>A0ACB9I840_9ASTR</name>
<accession>A0ACB9I840</accession>
<evidence type="ECO:0000313" key="2">
    <source>
        <dbReference type="Proteomes" id="UP001056120"/>
    </source>
</evidence>
<dbReference type="Proteomes" id="UP001056120">
    <property type="component" value="Linkage Group LG10"/>
</dbReference>
<comment type="caution">
    <text evidence="1">The sequence shown here is derived from an EMBL/GenBank/DDBJ whole genome shotgun (WGS) entry which is preliminary data.</text>
</comment>
<gene>
    <name evidence="1" type="ORF">L1987_31910</name>
</gene>
<protein>
    <submittedName>
        <fullName evidence="1">Uncharacterized protein</fullName>
    </submittedName>
</protein>
<evidence type="ECO:0000313" key="1">
    <source>
        <dbReference type="EMBL" id="KAI3803748.1"/>
    </source>
</evidence>
<sequence>MKCLVSLNSLELVSEFIQPEDIWKDYLTSVLGWDGQEIPYERVAKIRIEGVPIVLREDETFRKIVCEYGPVIEPFEFSWEGLDVSTGTCLVLHGSGKRIEEEICLLWKNKTYNVWVREVEHQWPPELKWIQTPVSSGEFRLQEPGRMDLEEGEFRADGDSDSTDRTVVSDPVSDPENQKEGEVAGPDKRHSMHGETKSTHGGVVIWPAGNVSRTSCVSSRKRPRIIRSPSPMDYSNDQAWKAEGGKKAYIPSFPDLNDPSYMYSDPSGKNLHCGQSHPDGFLGQSLARLSQRLRWWEIRKTLKRKWRTQWK</sequence>
<dbReference type="EMBL" id="CM042027">
    <property type="protein sequence ID" value="KAI3803748.1"/>
    <property type="molecule type" value="Genomic_DNA"/>
</dbReference>
<organism evidence="1 2">
    <name type="scientific">Smallanthus sonchifolius</name>
    <dbReference type="NCBI Taxonomy" id="185202"/>
    <lineage>
        <taxon>Eukaryota</taxon>
        <taxon>Viridiplantae</taxon>
        <taxon>Streptophyta</taxon>
        <taxon>Embryophyta</taxon>
        <taxon>Tracheophyta</taxon>
        <taxon>Spermatophyta</taxon>
        <taxon>Magnoliopsida</taxon>
        <taxon>eudicotyledons</taxon>
        <taxon>Gunneridae</taxon>
        <taxon>Pentapetalae</taxon>
        <taxon>asterids</taxon>
        <taxon>campanulids</taxon>
        <taxon>Asterales</taxon>
        <taxon>Asteraceae</taxon>
        <taxon>Asteroideae</taxon>
        <taxon>Heliantheae alliance</taxon>
        <taxon>Millerieae</taxon>
        <taxon>Smallanthus</taxon>
    </lineage>
</organism>
<keyword evidence="2" id="KW-1185">Reference proteome</keyword>
<reference evidence="1 2" key="2">
    <citation type="journal article" date="2022" name="Mol. Ecol. Resour.">
        <title>The genomes of chicory, endive, great burdock and yacon provide insights into Asteraceae paleo-polyploidization history and plant inulin production.</title>
        <authorList>
            <person name="Fan W."/>
            <person name="Wang S."/>
            <person name="Wang H."/>
            <person name="Wang A."/>
            <person name="Jiang F."/>
            <person name="Liu H."/>
            <person name="Zhao H."/>
            <person name="Xu D."/>
            <person name="Zhang Y."/>
        </authorList>
    </citation>
    <scope>NUCLEOTIDE SEQUENCE [LARGE SCALE GENOMIC DNA]</scope>
    <source>
        <strain evidence="2">cv. Yunnan</strain>
        <tissue evidence="1">Leaves</tissue>
    </source>
</reference>